<keyword evidence="6" id="KW-1185">Reference proteome</keyword>
<dbReference type="KEGG" id="ams:AMIS_31680"/>
<dbReference type="AlphaFoldDB" id="I0H5V1"/>
<evidence type="ECO:0000256" key="3">
    <source>
        <dbReference type="ARBA" id="ARBA00023163"/>
    </source>
</evidence>
<dbReference type="PATRIC" id="fig|512565.3.peg.3162"/>
<dbReference type="PANTHER" id="PTHR44688">
    <property type="entry name" value="DNA-BINDING TRANSCRIPTIONAL ACTIVATOR DEVR_DOSR"/>
    <property type="match status" value="1"/>
</dbReference>
<evidence type="ECO:0000256" key="2">
    <source>
        <dbReference type="ARBA" id="ARBA00023125"/>
    </source>
</evidence>
<dbReference type="PANTHER" id="PTHR44688:SF16">
    <property type="entry name" value="DNA-BINDING TRANSCRIPTIONAL ACTIVATOR DEVR_DOSR"/>
    <property type="match status" value="1"/>
</dbReference>
<protein>
    <submittedName>
        <fullName evidence="5">Putative LuxR-family transcriptional regulator</fullName>
    </submittedName>
</protein>
<dbReference type="SUPFAM" id="SSF52540">
    <property type="entry name" value="P-loop containing nucleoside triphosphate hydrolases"/>
    <property type="match status" value="1"/>
</dbReference>
<dbReference type="InterPro" id="IPR000792">
    <property type="entry name" value="Tscrpt_reg_LuxR_C"/>
</dbReference>
<dbReference type="GO" id="GO:0006355">
    <property type="term" value="P:regulation of DNA-templated transcription"/>
    <property type="evidence" value="ECO:0007669"/>
    <property type="project" value="InterPro"/>
</dbReference>
<dbReference type="SUPFAM" id="SSF46894">
    <property type="entry name" value="C-terminal effector domain of the bipartite response regulators"/>
    <property type="match status" value="1"/>
</dbReference>
<organism evidence="5 6">
    <name type="scientific">Actinoplanes missouriensis (strain ATCC 14538 / DSM 43046 / CBS 188.64 / JCM 3121 / NBRC 102363 / NCIMB 12654 / NRRL B-3342 / UNCC 431)</name>
    <dbReference type="NCBI Taxonomy" id="512565"/>
    <lineage>
        <taxon>Bacteria</taxon>
        <taxon>Bacillati</taxon>
        <taxon>Actinomycetota</taxon>
        <taxon>Actinomycetes</taxon>
        <taxon>Micromonosporales</taxon>
        <taxon>Micromonosporaceae</taxon>
        <taxon>Actinoplanes</taxon>
    </lineage>
</organism>
<keyword evidence="2" id="KW-0238">DNA-binding</keyword>
<dbReference type="InterPro" id="IPR041664">
    <property type="entry name" value="AAA_16"/>
</dbReference>
<dbReference type="HOGENOM" id="CLU_006850_4_1_11"/>
<dbReference type="SMART" id="SM00421">
    <property type="entry name" value="HTH_LUXR"/>
    <property type="match status" value="1"/>
</dbReference>
<reference evidence="5 6" key="1">
    <citation type="submission" date="2012-02" db="EMBL/GenBank/DDBJ databases">
        <title>Complete genome sequence of Actinoplanes missouriensis 431 (= NBRC 102363).</title>
        <authorList>
            <person name="Ohnishi Y."/>
            <person name="Ishikawa J."/>
            <person name="Sekine M."/>
            <person name="Hosoyama A."/>
            <person name="Harada T."/>
            <person name="Narita H."/>
            <person name="Hata T."/>
            <person name="Konno Y."/>
            <person name="Tutikane K."/>
            <person name="Fujita N."/>
            <person name="Horinouchi S."/>
            <person name="Hayakawa M."/>
        </authorList>
    </citation>
    <scope>NUCLEOTIDE SEQUENCE [LARGE SCALE GENOMIC DNA]</scope>
    <source>
        <strain evidence="6">ATCC 14538 / DSM 43046 / CBS 188.64 / JCM 3121 / NBRC 102363 / NCIMB 12654 / NRRL B-3342 / UNCC 431</strain>
    </source>
</reference>
<evidence type="ECO:0000313" key="5">
    <source>
        <dbReference type="EMBL" id="BAL88388.1"/>
    </source>
</evidence>
<dbReference type="EMBL" id="AP012319">
    <property type="protein sequence ID" value="BAL88388.1"/>
    <property type="molecule type" value="Genomic_DNA"/>
</dbReference>
<dbReference type="PRINTS" id="PR00038">
    <property type="entry name" value="HTHLUXR"/>
</dbReference>
<dbReference type="GO" id="GO:0003677">
    <property type="term" value="F:DNA binding"/>
    <property type="evidence" value="ECO:0007669"/>
    <property type="project" value="UniProtKB-KW"/>
</dbReference>
<keyword evidence="3" id="KW-0804">Transcription</keyword>
<dbReference type="RefSeq" id="WP_014443283.1">
    <property type="nucleotide sequence ID" value="NC_017093.1"/>
</dbReference>
<sequence length="907" mass="96249">MHPVTSSPPGHQLIGRDTELARIEQFLGADSACCGTLVITGDRGSGKSALLSAGTTRAVGPRGRRLVRVQHREHAAFDPMRQMLLAVRHDLVALEPAISEPALALLGLAPGTPPADGDLPSLVAAAFPAIAARSPLLIVADDLHDAGDAFAGLLSRLSAAPGTAVLVTSRMPIPPALTGMPVIVLNPLPGDAAERLLADRRPTLTAAARTRVLHRAGGNPAALLELGVVSPPPEGLLAEYVEALAGLPGDTRARLLRGAALGPAHLDLLDAGGHRDGGTDAGTDAAWYPALRAGLITCTGDDVAFAHPLVAEAAYRSAPAYLRLRTHRDLAVALTGHPEHQALQRAAAEPDANEETAAALETAAAIFRGRGDRYAAGVAMHEASLRSPSRQSAARRLTQAIIDARDLRDSAWVAELHARIWHLTDDPDVLAVAAAPAATAMLWAGRYHDAYGIVLAVHHAGRPADRRHALQLTVAAALIAWLTCDEEHLTGLGPMLGAAEPAPDQVAAALVRTLIDPHAHPGREICAAASLPPAGTPLSPEARSRMAHLGMLAWLEDHCRLAVRALQHALADDVAGDLIVRQSSPTLGLLLSRASALIDIGDWRLADVCASPRLAHGMPAVELGFASLRAQLHALRGENEQALTLARQTWQQLDLRANLPAHVRLLRAAGLASIGNGDHDDGYRYLRSMFDVNGRPLHPYLSSRCVADFVVAAVRCGRDEQARMVVDRVRETAGPQPGARMSILLHLSEAMLAGPDRAEEHFRLAAYDPAGPEWPYEHAVAHLHYGFWLRRHRSPREAKALLAHAAYIFTALGAADAGAAEHEIVVGARPHQRDGGFDVDALTTQERQVAELAARGLVNRAIAEQLFLSVRTVSTHLSRIYRKMGIRGRHELATALFAGSAAEGDLS</sequence>
<proteinExistence type="predicted"/>
<dbReference type="Gene3D" id="3.40.50.300">
    <property type="entry name" value="P-loop containing nucleotide triphosphate hydrolases"/>
    <property type="match status" value="1"/>
</dbReference>
<dbReference type="Pfam" id="PF13191">
    <property type="entry name" value="AAA_16"/>
    <property type="match status" value="1"/>
</dbReference>
<dbReference type="InterPro" id="IPR016032">
    <property type="entry name" value="Sig_transdc_resp-reg_C-effctor"/>
</dbReference>
<dbReference type="PROSITE" id="PS50043">
    <property type="entry name" value="HTH_LUXR_2"/>
    <property type="match status" value="1"/>
</dbReference>
<evidence type="ECO:0000259" key="4">
    <source>
        <dbReference type="PROSITE" id="PS50043"/>
    </source>
</evidence>
<feature type="domain" description="HTH luxR-type" evidence="4">
    <location>
        <begin position="835"/>
        <end position="900"/>
    </location>
</feature>
<accession>I0H5V1</accession>
<dbReference type="OrthoDB" id="3275170at2"/>
<dbReference type="STRING" id="512565.AMIS_31680"/>
<dbReference type="InterPro" id="IPR036388">
    <property type="entry name" value="WH-like_DNA-bd_sf"/>
</dbReference>
<dbReference type="eggNOG" id="COG2909">
    <property type="taxonomic scope" value="Bacteria"/>
</dbReference>
<dbReference type="Proteomes" id="UP000007882">
    <property type="component" value="Chromosome"/>
</dbReference>
<dbReference type="Gene3D" id="1.10.10.10">
    <property type="entry name" value="Winged helix-like DNA-binding domain superfamily/Winged helix DNA-binding domain"/>
    <property type="match status" value="1"/>
</dbReference>
<keyword evidence="1" id="KW-0805">Transcription regulation</keyword>
<dbReference type="InterPro" id="IPR027417">
    <property type="entry name" value="P-loop_NTPase"/>
</dbReference>
<name>I0H5V1_ACTM4</name>
<dbReference type="Pfam" id="PF00196">
    <property type="entry name" value="GerE"/>
    <property type="match status" value="1"/>
</dbReference>
<dbReference type="CDD" id="cd06170">
    <property type="entry name" value="LuxR_C_like"/>
    <property type="match status" value="1"/>
</dbReference>
<dbReference type="PROSITE" id="PS00622">
    <property type="entry name" value="HTH_LUXR_1"/>
    <property type="match status" value="1"/>
</dbReference>
<evidence type="ECO:0000256" key="1">
    <source>
        <dbReference type="ARBA" id="ARBA00023015"/>
    </source>
</evidence>
<gene>
    <name evidence="5" type="ordered locus">AMIS_31680</name>
</gene>
<evidence type="ECO:0000313" key="6">
    <source>
        <dbReference type="Proteomes" id="UP000007882"/>
    </source>
</evidence>